<accession>A0A151U7V6</accession>
<dbReference type="Pfam" id="PF09810">
    <property type="entry name" value="Exo5"/>
    <property type="match status" value="3"/>
</dbReference>
<keyword evidence="3" id="KW-1185">Reference proteome</keyword>
<evidence type="ECO:0000313" key="2">
    <source>
        <dbReference type="EMBL" id="KYP75367.1"/>
    </source>
</evidence>
<name>A0A151U7V6_CAJCA</name>
<reference evidence="2 3" key="1">
    <citation type="journal article" date="2012" name="Nat. Biotechnol.">
        <title>Draft genome sequence of pigeonpea (Cajanus cajan), an orphan legume crop of resource-poor farmers.</title>
        <authorList>
            <person name="Varshney R.K."/>
            <person name="Chen W."/>
            <person name="Li Y."/>
            <person name="Bharti A.K."/>
            <person name="Saxena R.K."/>
            <person name="Schlueter J.A."/>
            <person name="Donoghue M.T."/>
            <person name="Azam S."/>
            <person name="Fan G."/>
            <person name="Whaley A.M."/>
            <person name="Farmer A.D."/>
            <person name="Sheridan J."/>
            <person name="Iwata A."/>
            <person name="Tuteja R."/>
            <person name="Penmetsa R.V."/>
            <person name="Wu W."/>
            <person name="Upadhyaya H.D."/>
            <person name="Yang S.P."/>
            <person name="Shah T."/>
            <person name="Saxena K.B."/>
            <person name="Michael T."/>
            <person name="McCombie W.R."/>
            <person name="Yang B."/>
            <person name="Zhang G."/>
            <person name="Yang H."/>
            <person name="Wang J."/>
            <person name="Spillane C."/>
            <person name="Cook D.R."/>
            <person name="May G.D."/>
            <person name="Xu X."/>
            <person name="Jackson S.A."/>
        </authorList>
    </citation>
    <scope>NUCLEOTIDE SEQUENCE [LARGE SCALE GENOMIC DNA]</scope>
    <source>
        <strain evidence="3">cv. Asha</strain>
    </source>
</reference>
<dbReference type="GO" id="GO:0045145">
    <property type="term" value="F:single-stranded DNA 5'-3' DNA exonuclease activity"/>
    <property type="evidence" value="ECO:0007669"/>
    <property type="project" value="InterPro"/>
</dbReference>
<dbReference type="Gramene" id="C.cajan_07863.t">
    <property type="protein sequence ID" value="C.cajan_07863.t"/>
    <property type="gene ID" value="C.cajan_07863"/>
</dbReference>
<protein>
    <submittedName>
        <fullName evidence="2">Defects in morphology protein 1 isogeny</fullName>
    </submittedName>
</protein>
<dbReference type="InterPro" id="IPR011604">
    <property type="entry name" value="PDDEXK-like_dom_sf"/>
</dbReference>
<proteinExistence type="inferred from homology"/>
<dbReference type="AlphaFoldDB" id="A0A151U7V6"/>
<sequence length="398" mass="45054">MAGTSSNIPTEIRSDEGIVSTEASLASAASSPVTSAAISAIQSPTSASVAGKCHISHSAQTKRKLFMYAEPDIEDYGNLLSTGKKSRADDTLLHTFRNRRGLSVTDVTHTEWCDMKMEFSLYFNESKNSETIKAGVDRHVQLRQEVLSPVKVKVKSLEDDMAVKLVNFINGVNQLLSEELTRELPIVSFAFAQGIWMVGKIDEVRMPKEESGHKPILVETKTRFHDTVPSEPQKRNGRIQLMCYKYLWDNLVAHANHDFPSKQLFDYFELNPQHALSEDLRAVCADFEISALTLEDVVMCYQNTCKKLSPAHDQLVLKYESQKDRSVLDEEKVKYNEGWIKSQIQNCLEFWLGQREASYVAEEEQWKCGFCNFRSECPAYTDTESESGEYFSFDSSSE</sequence>
<organism evidence="2 3">
    <name type="scientific">Cajanus cajan</name>
    <name type="common">Pigeon pea</name>
    <name type="synonym">Cajanus indicus</name>
    <dbReference type="NCBI Taxonomy" id="3821"/>
    <lineage>
        <taxon>Eukaryota</taxon>
        <taxon>Viridiplantae</taxon>
        <taxon>Streptophyta</taxon>
        <taxon>Embryophyta</taxon>
        <taxon>Tracheophyta</taxon>
        <taxon>Spermatophyta</taxon>
        <taxon>Magnoliopsida</taxon>
        <taxon>eudicotyledons</taxon>
        <taxon>Gunneridae</taxon>
        <taxon>Pentapetalae</taxon>
        <taxon>rosids</taxon>
        <taxon>fabids</taxon>
        <taxon>Fabales</taxon>
        <taxon>Fabaceae</taxon>
        <taxon>Papilionoideae</taxon>
        <taxon>50 kb inversion clade</taxon>
        <taxon>NPAAA clade</taxon>
        <taxon>indigoferoid/millettioid clade</taxon>
        <taxon>Phaseoleae</taxon>
        <taxon>Cajanus</taxon>
    </lineage>
</organism>
<dbReference type="GO" id="GO:0005634">
    <property type="term" value="C:nucleus"/>
    <property type="evidence" value="ECO:0007669"/>
    <property type="project" value="TreeGrafter"/>
</dbReference>
<dbReference type="EMBL" id="CM003604">
    <property type="protein sequence ID" value="KYP75367.1"/>
    <property type="molecule type" value="Genomic_DNA"/>
</dbReference>
<dbReference type="GO" id="GO:0036297">
    <property type="term" value="P:interstrand cross-link repair"/>
    <property type="evidence" value="ECO:0007669"/>
    <property type="project" value="TreeGrafter"/>
</dbReference>
<dbReference type="InterPro" id="IPR019190">
    <property type="entry name" value="EXOV"/>
</dbReference>
<evidence type="ECO:0000313" key="3">
    <source>
        <dbReference type="Proteomes" id="UP000075243"/>
    </source>
</evidence>
<comment type="similarity">
    <text evidence="1">Belongs to the EXO5 family.</text>
</comment>
<dbReference type="Proteomes" id="UP000075243">
    <property type="component" value="Chromosome 2"/>
</dbReference>
<dbReference type="PANTHER" id="PTHR14464">
    <property type="entry name" value="EXONUCLEASE V"/>
    <property type="match status" value="1"/>
</dbReference>
<dbReference type="PANTHER" id="PTHR14464:SF4">
    <property type="entry name" value="EXONUCLEASE V"/>
    <property type="match status" value="1"/>
</dbReference>
<evidence type="ECO:0000256" key="1">
    <source>
        <dbReference type="ARBA" id="ARBA00009797"/>
    </source>
</evidence>
<dbReference type="Gene3D" id="3.90.320.10">
    <property type="match status" value="1"/>
</dbReference>
<gene>
    <name evidence="2" type="ORF">KK1_008094</name>
</gene>
<dbReference type="OMA" id="QNCLEFW"/>